<evidence type="ECO:0000313" key="3">
    <source>
        <dbReference type="Proteomes" id="UP000238034"/>
    </source>
</evidence>
<reference evidence="2 3" key="1">
    <citation type="submission" date="2018-03" db="EMBL/GenBank/DDBJ databases">
        <title>Genomic Encyclopedia of Type Strains, Phase III (KMG-III): the genomes of soil and plant-associated and newly described type strains.</title>
        <authorList>
            <person name="Whitman W."/>
        </authorList>
    </citation>
    <scope>NUCLEOTIDE SEQUENCE [LARGE SCALE GENOMIC DNA]</scope>
    <source>
        <strain evidence="2 3">CGMCC 1.9313</strain>
    </source>
</reference>
<name>A0A2T0U133_9SPHI</name>
<keyword evidence="3" id="KW-1185">Reference proteome</keyword>
<evidence type="ECO:0000313" key="2">
    <source>
        <dbReference type="EMBL" id="PRY51603.1"/>
    </source>
</evidence>
<dbReference type="Proteomes" id="UP000238034">
    <property type="component" value="Unassembled WGS sequence"/>
</dbReference>
<feature type="chain" id="PRO_5015413962" description="DUF3299 domain-containing protein" evidence="1">
    <location>
        <begin position="20"/>
        <end position="148"/>
    </location>
</feature>
<organism evidence="2 3">
    <name type="scientific">Arcticibacter pallidicorallinus</name>
    <dbReference type="NCBI Taxonomy" id="1259464"/>
    <lineage>
        <taxon>Bacteria</taxon>
        <taxon>Pseudomonadati</taxon>
        <taxon>Bacteroidota</taxon>
        <taxon>Sphingobacteriia</taxon>
        <taxon>Sphingobacteriales</taxon>
        <taxon>Sphingobacteriaceae</taxon>
        <taxon>Arcticibacter</taxon>
    </lineage>
</organism>
<evidence type="ECO:0008006" key="4">
    <source>
        <dbReference type="Google" id="ProtNLM"/>
    </source>
</evidence>
<dbReference type="EMBL" id="PVTH01000007">
    <property type="protein sequence ID" value="PRY51603.1"/>
    <property type="molecule type" value="Genomic_DNA"/>
</dbReference>
<protein>
    <recommendedName>
        <fullName evidence="4">DUF3299 domain-containing protein</fullName>
    </recommendedName>
</protein>
<sequence length="148" mass="16833">MKLKLIVILALLTCRAVIAKGQAPTHVPLMDDTWRLIAQKKYVKNAQYKMVPAFPQRLQDMENQVIELSGYIIPLKAEMEYTNFMLAVVPYDQCAYCGQGDIPSMIEVYAKRAVGASDRPVRMRGKLVLNRTGDKRSEIFLLEAEIKK</sequence>
<proteinExistence type="predicted"/>
<gene>
    <name evidence="2" type="ORF">B0I27_107191</name>
</gene>
<dbReference type="Gene3D" id="2.40.50.870">
    <property type="entry name" value="Protein of unknown function (DUF3299)"/>
    <property type="match status" value="1"/>
</dbReference>
<dbReference type="AlphaFoldDB" id="A0A2T0U133"/>
<comment type="caution">
    <text evidence="2">The sequence shown here is derived from an EMBL/GenBank/DDBJ whole genome shotgun (WGS) entry which is preliminary data.</text>
</comment>
<dbReference type="RefSeq" id="WP_106293995.1">
    <property type="nucleotide sequence ID" value="NZ_PVTH01000007.1"/>
</dbReference>
<keyword evidence="1" id="KW-0732">Signal</keyword>
<feature type="signal peptide" evidence="1">
    <location>
        <begin position="1"/>
        <end position="19"/>
    </location>
</feature>
<dbReference type="OrthoDB" id="1348500at2"/>
<accession>A0A2T0U133</accession>
<evidence type="ECO:0000256" key="1">
    <source>
        <dbReference type="SAM" id="SignalP"/>
    </source>
</evidence>